<feature type="transmembrane region" description="Helical" evidence="7">
    <location>
        <begin position="594"/>
        <end position="616"/>
    </location>
</feature>
<keyword evidence="5 7" id="KW-0472">Membrane</keyword>
<evidence type="ECO:0000256" key="5">
    <source>
        <dbReference type="ARBA" id="ARBA00023136"/>
    </source>
</evidence>
<evidence type="ECO:0000256" key="6">
    <source>
        <dbReference type="SAM" id="MobiDB-lite"/>
    </source>
</evidence>
<feature type="region of interest" description="Disordered" evidence="6">
    <location>
        <begin position="1"/>
        <end position="53"/>
    </location>
</feature>
<feature type="compositionally biased region" description="Polar residues" evidence="6">
    <location>
        <begin position="32"/>
        <end position="51"/>
    </location>
</feature>
<organism evidence="9">
    <name type="scientific">Gibberella zeae</name>
    <name type="common">Wheat head blight fungus</name>
    <name type="synonym">Fusarium graminearum</name>
    <dbReference type="NCBI Taxonomy" id="5518"/>
    <lineage>
        <taxon>Eukaryota</taxon>
        <taxon>Fungi</taxon>
        <taxon>Dikarya</taxon>
        <taxon>Ascomycota</taxon>
        <taxon>Pezizomycotina</taxon>
        <taxon>Sordariomycetes</taxon>
        <taxon>Hypocreomycetidae</taxon>
        <taxon>Hypocreales</taxon>
        <taxon>Nectriaceae</taxon>
        <taxon>Fusarium</taxon>
    </lineage>
</organism>
<feature type="compositionally biased region" description="Polar residues" evidence="6">
    <location>
        <begin position="1"/>
        <end position="17"/>
    </location>
</feature>
<feature type="transmembrane region" description="Helical" evidence="7">
    <location>
        <begin position="435"/>
        <end position="454"/>
    </location>
</feature>
<dbReference type="AlphaFoldDB" id="A0A4E9DL01"/>
<comment type="subcellular location">
    <subcellularLocation>
        <location evidence="1">Membrane</location>
        <topology evidence="1">Multi-pass membrane protein</topology>
    </subcellularLocation>
</comment>
<feature type="transmembrane region" description="Helical" evidence="7">
    <location>
        <begin position="62"/>
        <end position="81"/>
    </location>
</feature>
<dbReference type="EMBL" id="CAAKMV010000137">
    <property type="protein sequence ID" value="VIO59074.1"/>
    <property type="molecule type" value="Genomic_DNA"/>
</dbReference>
<evidence type="ECO:0000256" key="7">
    <source>
        <dbReference type="SAM" id="Phobius"/>
    </source>
</evidence>
<evidence type="ECO:0000256" key="3">
    <source>
        <dbReference type="ARBA" id="ARBA00022692"/>
    </source>
</evidence>
<dbReference type="PANTHER" id="PTHR43495">
    <property type="entry name" value="GABA PERMEASE"/>
    <property type="match status" value="1"/>
</dbReference>
<evidence type="ECO:0000259" key="8">
    <source>
        <dbReference type="Pfam" id="PF00324"/>
    </source>
</evidence>
<dbReference type="InterPro" id="IPR004841">
    <property type="entry name" value="AA-permease/SLC12A_dom"/>
</dbReference>
<proteinExistence type="predicted"/>
<name>A0A4E9DL01_GIBZA</name>
<feature type="compositionally biased region" description="Polar residues" evidence="6">
    <location>
        <begin position="685"/>
        <end position="704"/>
    </location>
</feature>
<feature type="transmembrane region" description="Helical" evidence="7">
    <location>
        <begin position="490"/>
        <end position="511"/>
    </location>
</feature>
<accession>A0A4E9DL01</accession>
<feature type="transmembrane region" description="Helical" evidence="7">
    <location>
        <begin position="343"/>
        <end position="371"/>
    </location>
</feature>
<evidence type="ECO:0000256" key="4">
    <source>
        <dbReference type="ARBA" id="ARBA00022989"/>
    </source>
</evidence>
<gene>
    <name evidence="9" type="ORF">FUG_LOCUS331655</name>
</gene>
<evidence type="ECO:0000256" key="1">
    <source>
        <dbReference type="ARBA" id="ARBA00004141"/>
    </source>
</evidence>
<feature type="domain" description="Amino acid permease/ SLC12A" evidence="8">
    <location>
        <begin position="343"/>
        <end position="550"/>
    </location>
</feature>
<dbReference type="GO" id="GO:0055085">
    <property type="term" value="P:transmembrane transport"/>
    <property type="evidence" value="ECO:0007669"/>
    <property type="project" value="InterPro"/>
</dbReference>
<feature type="transmembrane region" description="Helical" evidence="7">
    <location>
        <begin position="114"/>
        <end position="132"/>
    </location>
</feature>
<feature type="transmembrane region" description="Helical" evidence="7">
    <location>
        <begin position="138"/>
        <end position="158"/>
    </location>
</feature>
<feature type="transmembrane region" description="Helical" evidence="7">
    <location>
        <begin position="170"/>
        <end position="190"/>
    </location>
</feature>
<evidence type="ECO:0000256" key="2">
    <source>
        <dbReference type="ARBA" id="ARBA00022448"/>
    </source>
</evidence>
<dbReference type="Pfam" id="PF00324">
    <property type="entry name" value="AA_permease"/>
    <property type="match status" value="2"/>
</dbReference>
<keyword evidence="4 7" id="KW-1133">Transmembrane helix</keyword>
<feature type="compositionally biased region" description="Polar residues" evidence="6">
    <location>
        <begin position="289"/>
        <end position="308"/>
    </location>
</feature>
<feature type="transmembrane region" description="Helical" evidence="7">
    <location>
        <begin position="517"/>
        <end position="544"/>
    </location>
</feature>
<feature type="region of interest" description="Disordered" evidence="6">
    <location>
        <begin position="685"/>
        <end position="710"/>
    </location>
</feature>
<dbReference type="Gene3D" id="1.20.1740.10">
    <property type="entry name" value="Amino acid/polyamine transporter I"/>
    <property type="match status" value="2"/>
</dbReference>
<feature type="domain" description="Amino acid permease/ SLC12A" evidence="8">
    <location>
        <begin position="64"/>
        <end position="211"/>
    </location>
</feature>
<dbReference type="GO" id="GO:0016020">
    <property type="term" value="C:membrane"/>
    <property type="evidence" value="ECO:0007669"/>
    <property type="project" value="UniProtKB-SubCell"/>
</dbReference>
<reference evidence="9" key="1">
    <citation type="submission" date="2019-04" db="EMBL/GenBank/DDBJ databases">
        <authorList>
            <person name="Melise S."/>
            <person name="Noan J."/>
            <person name="Okalmin O."/>
        </authorList>
    </citation>
    <scope>NUCLEOTIDE SEQUENCE</scope>
    <source>
        <strain evidence="9">FN9</strain>
    </source>
</reference>
<keyword evidence="2" id="KW-0813">Transport</keyword>
<feature type="transmembrane region" description="Helical" evidence="7">
    <location>
        <begin position="87"/>
        <end position="107"/>
    </location>
</feature>
<feature type="region of interest" description="Disordered" evidence="6">
    <location>
        <begin position="289"/>
        <end position="334"/>
    </location>
</feature>
<protein>
    <recommendedName>
        <fullName evidence="8">Amino acid permease/ SLC12A domain-containing protein</fullName>
    </recommendedName>
</protein>
<evidence type="ECO:0000313" key="9">
    <source>
        <dbReference type="EMBL" id="VIO59074.1"/>
    </source>
</evidence>
<keyword evidence="3 7" id="KW-0812">Transmembrane</keyword>
<feature type="transmembrane region" description="Helical" evidence="7">
    <location>
        <begin position="622"/>
        <end position="641"/>
    </location>
</feature>
<dbReference type="PANTHER" id="PTHR43495:SF5">
    <property type="entry name" value="GAMMA-AMINOBUTYRIC ACID PERMEASE"/>
    <property type="match status" value="1"/>
</dbReference>
<sequence length="710" mass="77984">MSSCEASATHRNTSQTTDRPDGREDVEDQTDSQRQTTQNDRENTTQNQPGTRTKVDRKLTPIQLFMITVNGTLGAGLYVRSAQILELAGPVAVVCSFLGLGFLAWAVMQCIAELLCIWPVGGALPLFVMEFVDKELGYAVAIAYWFTYTVGFAALVAISASTVSYWMPGATFYIHIVVYTVLPFVLGAINVMKIGWYGYVEVVFGVIKLSMSYTDWLHPDIYDKGAAPDFVSALMLVSSTASELCGKIPKWGSNPLTNSRMTIPIATFAYTGVEIIAASIIEARWDTVPSNGQDGQSANNAENAQNLQDDPPTQDDSNRTPRPDQGNDIGEDRNKYQKESAITIIKATAVVVPIFIGIAYTITGLLIALGLSRDDPGLPRLSWIESTTSTVSSTNIATSTATSTATEPSGERFKSIPSPLVLIAKKARIDYLEHIFNAFILFTALTCANTNLYVASRTLYGITRNIIAPSGVSKLISRLGETDRNNVPQLALWSSVIASIWIPLIEIPGGFKTNTSFGWAVGILVHSGSVSVIIVWACVCLAYIRYCSCIENNENKVALQQAELYPLATLQRQPQDQSQNQPEDHPYRNYFQPLLAWIALGLCICILIIFNGAFLWKKFHLVPLLTGYLPIFVFILIWIGLKIWKTDMRLWKTLDKKAVLESVKKLNGLRDTSLAPSEAATTAVNTNGSMNNQDLPSNLPQSAGNIHHRR</sequence>